<dbReference type="InterPro" id="IPR039353">
    <property type="entry name" value="TF_Adf1"/>
</dbReference>
<dbReference type="PROSITE" id="PS51029">
    <property type="entry name" value="MADF"/>
    <property type="match status" value="1"/>
</dbReference>
<evidence type="ECO:0000256" key="2">
    <source>
        <dbReference type="SAM" id="MobiDB-lite"/>
    </source>
</evidence>
<feature type="domain" description="BESS" evidence="4">
    <location>
        <begin position="214"/>
        <end position="253"/>
    </location>
</feature>
<dbReference type="GO" id="GO:0003677">
    <property type="term" value="F:DNA binding"/>
    <property type="evidence" value="ECO:0007669"/>
    <property type="project" value="InterPro"/>
</dbReference>
<keyword evidence="1" id="KW-0539">Nucleus</keyword>
<sequence length="274" mass="32089">MAVAWDDSLFNIKFVRVVERHPCIWNFNLQEYSKRDTTEKAWAEIAEEINETVSNCRERWRNIRTAFLRSLKTPPDRSAKNSKKRYYLSKYLQFLVPYTKRKKLFGNLEAQADFDYSDPMDDETNQVAELPEGLETDTKDNVRTQSPNPSISSRYVTEESDTEEMILTHSHLYKKKQFYQQTSSNSSKSTPDDDASRAFVEWVKQKENKNNAEENPNLLFLRSLLPDMMKMTEKQNRRFRQKVIGLMGEILEDEDIDRLACSTSSGTYATTSMH</sequence>
<feature type="domain" description="MADF" evidence="3">
    <location>
        <begin position="13"/>
        <end position="100"/>
    </location>
</feature>
<dbReference type="PANTHER" id="PTHR12243:SF60">
    <property type="entry name" value="SI:CH211-15D5.12-RELATED"/>
    <property type="match status" value="1"/>
</dbReference>
<evidence type="ECO:0000313" key="6">
    <source>
        <dbReference type="Proteomes" id="UP001652700"/>
    </source>
</evidence>
<dbReference type="GO" id="GO:0005634">
    <property type="term" value="C:nucleus"/>
    <property type="evidence" value="ECO:0007669"/>
    <property type="project" value="UniProtKB-SubCell"/>
</dbReference>
<accession>A0A6P7H2Q5</accession>
<dbReference type="RefSeq" id="XP_028155719.1">
    <property type="nucleotide sequence ID" value="XM_028299918.1"/>
</dbReference>
<evidence type="ECO:0000313" key="5">
    <source>
        <dbReference type="EnsemblMetazoa" id="XP_028155719.1"/>
    </source>
</evidence>
<dbReference type="GeneID" id="114349516"/>
<dbReference type="InterPro" id="IPR004210">
    <property type="entry name" value="BESS_motif"/>
</dbReference>
<reference evidence="7" key="1">
    <citation type="submission" date="2025-04" db="UniProtKB">
        <authorList>
            <consortium name="RefSeq"/>
        </authorList>
    </citation>
    <scope>IDENTIFICATION</scope>
    <source>
        <tissue evidence="7">Whole insect</tissue>
    </source>
</reference>
<dbReference type="FunCoup" id="A0A6P7H2Q5">
    <property type="interactions" value="33"/>
</dbReference>
<evidence type="ECO:0000259" key="4">
    <source>
        <dbReference type="PROSITE" id="PS51031"/>
    </source>
</evidence>
<gene>
    <name evidence="7" type="primary">LOC114349516</name>
</gene>
<dbReference type="Pfam" id="PF02944">
    <property type="entry name" value="BESS"/>
    <property type="match status" value="1"/>
</dbReference>
<proteinExistence type="predicted"/>
<protein>
    <submittedName>
        <fullName evidence="7">Uncharacterized protein LOC114349516</fullName>
    </submittedName>
</protein>
<dbReference type="PANTHER" id="PTHR12243">
    <property type="entry name" value="MADF DOMAIN TRANSCRIPTION FACTOR"/>
    <property type="match status" value="1"/>
</dbReference>
<dbReference type="KEGG" id="dvv:114349516"/>
<dbReference type="EnsemblMetazoa" id="XM_028299918.2">
    <property type="protein sequence ID" value="XP_028155719.1"/>
    <property type="gene ID" value="LOC114349516"/>
</dbReference>
<dbReference type="Pfam" id="PF10545">
    <property type="entry name" value="MADF_DNA_bdg"/>
    <property type="match status" value="1"/>
</dbReference>
<dbReference type="AlphaFoldDB" id="A0A6P7H2Q5"/>
<evidence type="ECO:0000313" key="7">
    <source>
        <dbReference type="RefSeq" id="XP_028155719.1"/>
    </source>
</evidence>
<dbReference type="GO" id="GO:0006357">
    <property type="term" value="P:regulation of transcription by RNA polymerase II"/>
    <property type="evidence" value="ECO:0007669"/>
    <property type="project" value="TreeGrafter"/>
</dbReference>
<evidence type="ECO:0000256" key="1">
    <source>
        <dbReference type="PROSITE-ProRule" id="PRU00371"/>
    </source>
</evidence>
<dbReference type="Proteomes" id="UP001652700">
    <property type="component" value="Unplaced"/>
</dbReference>
<reference evidence="5" key="2">
    <citation type="submission" date="2025-05" db="UniProtKB">
        <authorList>
            <consortium name="EnsemblMetazoa"/>
        </authorList>
    </citation>
    <scope>IDENTIFICATION</scope>
</reference>
<dbReference type="OrthoDB" id="6147983at2759"/>
<dbReference type="PROSITE" id="PS51031">
    <property type="entry name" value="BESS"/>
    <property type="match status" value="1"/>
</dbReference>
<keyword evidence="6" id="KW-1185">Reference proteome</keyword>
<feature type="region of interest" description="Disordered" evidence="2">
    <location>
        <begin position="132"/>
        <end position="159"/>
    </location>
</feature>
<organism evidence="7">
    <name type="scientific">Diabrotica virgifera virgifera</name>
    <name type="common">western corn rootworm</name>
    <dbReference type="NCBI Taxonomy" id="50390"/>
    <lineage>
        <taxon>Eukaryota</taxon>
        <taxon>Metazoa</taxon>
        <taxon>Ecdysozoa</taxon>
        <taxon>Arthropoda</taxon>
        <taxon>Hexapoda</taxon>
        <taxon>Insecta</taxon>
        <taxon>Pterygota</taxon>
        <taxon>Neoptera</taxon>
        <taxon>Endopterygota</taxon>
        <taxon>Coleoptera</taxon>
        <taxon>Polyphaga</taxon>
        <taxon>Cucujiformia</taxon>
        <taxon>Chrysomeloidea</taxon>
        <taxon>Chrysomelidae</taxon>
        <taxon>Galerucinae</taxon>
        <taxon>Diabroticina</taxon>
        <taxon>Diabroticites</taxon>
        <taxon>Diabrotica</taxon>
    </lineage>
</organism>
<dbReference type="GO" id="GO:0005667">
    <property type="term" value="C:transcription regulator complex"/>
    <property type="evidence" value="ECO:0007669"/>
    <property type="project" value="TreeGrafter"/>
</dbReference>
<dbReference type="SMART" id="SM00595">
    <property type="entry name" value="MADF"/>
    <property type="match status" value="1"/>
</dbReference>
<evidence type="ECO:0000259" key="3">
    <source>
        <dbReference type="PROSITE" id="PS51029"/>
    </source>
</evidence>
<name>A0A6P7H2Q5_DIAVI</name>
<feature type="compositionally biased region" description="Polar residues" evidence="2">
    <location>
        <begin position="143"/>
        <end position="155"/>
    </location>
</feature>
<dbReference type="InParanoid" id="A0A6P7H2Q5"/>
<dbReference type="InterPro" id="IPR006578">
    <property type="entry name" value="MADF-dom"/>
</dbReference>
<comment type="subcellular location">
    <subcellularLocation>
        <location evidence="1">Nucleus</location>
    </subcellularLocation>
</comment>